<keyword evidence="5" id="KW-1185">Reference proteome</keyword>
<keyword evidence="1 3" id="KW-0853">WD repeat</keyword>
<comment type="caution">
    <text evidence="4">The sequence shown here is derived from an EMBL/GenBank/DDBJ whole genome shotgun (WGS) entry which is preliminary data.</text>
</comment>
<dbReference type="GO" id="GO:0016301">
    <property type="term" value="F:kinase activity"/>
    <property type="evidence" value="ECO:0007669"/>
    <property type="project" value="UniProtKB-KW"/>
</dbReference>
<organism evidence="4 5">
    <name type="scientific">Nitzschia inconspicua</name>
    <dbReference type="NCBI Taxonomy" id="303405"/>
    <lineage>
        <taxon>Eukaryota</taxon>
        <taxon>Sar</taxon>
        <taxon>Stramenopiles</taxon>
        <taxon>Ochrophyta</taxon>
        <taxon>Bacillariophyta</taxon>
        <taxon>Bacillariophyceae</taxon>
        <taxon>Bacillariophycidae</taxon>
        <taxon>Bacillariales</taxon>
        <taxon>Bacillariaceae</taxon>
        <taxon>Nitzschia</taxon>
    </lineage>
</organism>
<reference evidence="4" key="2">
    <citation type="submission" date="2021-04" db="EMBL/GenBank/DDBJ databases">
        <authorList>
            <person name="Podell S."/>
        </authorList>
    </citation>
    <scope>NUCLEOTIDE SEQUENCE</scope>
    <source>
        <strain evidence="4">Hildebrandi</strain>
    </source>
</reference>
<keyword evidence="4" id="KW-0808">Transferase</keyword>
<dbReference type="EMBL" id="JAGRRH010000016">
    <property type="protein sequence ID" value="KAG7355297.1"/>
    <property type="molecule type" value="Genomic_DNA"/>
</dbReference>
<dbReference type="PROSITE" id="PS50294">
    <property type="entry name" value="WD_REPEATS_REGION"/>
    <property type="match status" value="2"/>
</dbReference>
<dbReference type="Pfam" id="PF00400">
    <property type="entry name" value="WD40"/>
    <property type="match status" value="4"/>
</dbReference>
<evidence type="ECO:0000256" key="2">
    <source>
        <dbReference type="ARBA" id="ARBA00022737"/>
    </source>
</evidence>
<dbReference type="OrthoDB" id="200206at2759"/>
<keyword evidence="4" id="KW-0418">Kinase</keyword>
<reference evidence="4" key="1">
    <citation type="journal article" date="2021" name="Sci. Rep.">
        <title>Diploid genomic architecture of Nitzschia inconspicua, an elite biomass production diatom.</title>
        <authorList>
            <person name="Oliver A."/>
            <person name="Podell S."/>
            <person name="Pinowska A."/>
            <person name="Traller J.C."/>
            <person name="Smith S.R."/>
            <person name="McClure R."/>
            <person name="Beliaev A."/>
            <person name="Bohutskyi P."/>
            <person name="Hill E.A."/>
            <person name="Rabines A."/>
            <person name="Zheng H."/>
            <person name="Allen L.Z."/>
            <person name="Kuo A."/>
            <person name="Grigoriev I.V."/>
            <person name="Allen A.E."/>
            <person name="Hazlebeck D."/>
            <person name="Allen E.E."/>
        </authorList>
    </citation>
    <scope>NUCLEOTIDE SEQUENCE</scope>
    <source>
        <strain evidence="4">Hildebrandi</strain>
    </source>
</reference>
<dbReference type="PANTHER" id="PTHR19877:SF13">
    <property type="entry name" value="SERINE-THREONINE KINASE RECEPTOR-ASSOCIATED PROTEIN"/>
    <property type="match status" value="1"/>
</dbReference>
<proteinExistence type="predicted"/>
<feature type="repeat" description="WD" evidence="3">
    <location>
        <begin position="321"/>
        <end position="353"/>
    </location>
</feature>
<accession>A0A9K3L4M5</accession>
<feature type="repeat" description="WD" evidence="3">
    <location>
        <begin position="118"/>
        <end position="151"/>
    </location>
</feature>
<dbReference type="GO" id="GO:0003723">
    <property type="term" value="F:RNA binding"/>
    <property type="evidence" value="ECO:0007669"/>
    <property type="project" value="TreeGrafter"/>
</dbReference>
<dbReference type="GO" id="GO:0032797">
    <property type="term" value="C:SMN complex"/>
    <property type="evidence" value="ECO:0007669"/>
    <property type="project" value="TreeGrafter"/>
</dbReference>
<evidence type="ECO:0000313" key="5">
    <source>
        <dbReference type="Proteomes" id="UP000693970"/>
    </source>
</evidence>
<dbReference type="PROSITE" id="PS50082">
    <property type="entry name" value="WD_REPEATS_2"/>
    <property type="match status" value="3"/>
</dbReference>
<protein>
    <submittedName>
        <fullName evidence="4">Myosin heavy-chain kinase</fullName>
    </submittedName>
</protein>
<dbReference type="InterPro" id="IPR001680">
    <property type="entry name" value="WD40_rpt"/>
</dbReference>
<feature type="repeat" description="WD" evidence="3">
    <location>
        <begin position="77"/>
        <end position="118"/>
    </location>
</feature>
<dbReference type="GO" id="GO:0000387">
    <property type="term" value="P:spliceosomal snRNP assembly"/>
    <property type="evidence" value="ECO:0007669"/>
    <property type="project" value="TreeGrafter"/>
</dbReference>
<evidence type="ECO:0000256" key="1">
    <source>
        <dbReference type="ARBA" id="ARBA00022574"/>
    </source>
</evidence>
<dbReference type="PANTHER" id="PTHR19877">
    <property type="entry name" value="EUKARYOTIC TRANSLATION INITIATION FACTOR 3 SUBUNIT I"/>
    <property type="match status" value="1"/>
</dbReference>
<evidence type="ECO:0000256" key="3">
    <source>
        <dbReference type="PROSITE-ProRule" id="PRU00221"/>
    </source>
</evidence>
<name>A0A9K3L4M5_9STRA</name>
<dbReference type="AlphaFoldDB" id="A0A9K3L4M5"/>
<sequence>MNAAAAPPPKQIPIVCPGHTRPLAELQYVTVVDESTNTKNTNNNKTSTSTTTFLLSACHDRMPMMRDATTGDWIGTFAGHKGAVWSCQVDPTGSLAATASGDFSVRVWDAITGQSLLELPHQHIVKTCVFSPSSTLLATGGKEALVRVYDLPQLLLSNHNNNNNNNNNNGNENTTQVKPVPILTVKQDSPITKLAWLSDTQLLAACQNGKIYLWDITTSGGPPQLVYTIDTKANAEIRDMEVRTIAVDDKTILTVAAGTKVYFFDTTSTNHQLVGEYVMPIHFKEEGGCTLHPSGTKFVAGGSDLWVRVFDFDTGKELECHKGHHGPIRCVRYSPDGTSYASGSEDGTIRLWKTDLLPVEGEATE</sequence>
<evidence type="ECO:0000313" key="4">
    <source>
        <dbReference type="EMBL" id="KAG7355297.1"/>
    </source>
</evidence>
<dbReference type="SMART" id="SM00320">
    <property type="entry name" value="WD40"/>
    <property type="match status" value="5"/>
</dbReference>
<keyword evidence="2" id="KW-0677">Repeat</keyword>
<gene>
    <name evidence="4" type="ORF">IV203_004653</name>
</gene>
<dbReference type="Proteomes" id="UP000693970">
    <property type="component" value="Unassembled WGS sequence"/>
</dbReference>